<organism evidence="2 3">
    <name type="scientific">Microbispora bryophytorum</name>
    <dbReference type="NCBI Taxonomy" id="1460882"/>
    <lineage>
        <taxon>Bacteria</taxon>
        <taxon>Bacillati</taxon>
        <taxon>Actinomycetota</taxon>
        <taxon>Actinomycetes</taxon>
        <taxon>Streptosporangiales</taxon>
        <taxon>Streptosporangiaceae</taxon>
        <taxon>Microbispora</taxon>
    </lineage>
</organism>
<dbReference type="AlphaFoldDB" id="A0A8H9LA38"/>
<reference evidence="2" key="2">
    <citation type="submission" date="2020-09" db="EMBL/GenBank/DDBJ databases">
        <authorList>
            <person name="Sun Q."/>
            <person name="Zhou Y."/>
        </authorList>
    </citation>
    <scope>NUCLEOTIDE SEQUENCE</scope>
    <source>
        <strain evidence="2">CGMCC 4.7138</strain>
    </source>
</reference>
<evidence type="ECO:0000256" key="1">
    <source>
        <dbReference type="SAM" id="MobiDB-lite"/>
    </source>
</evidence>
<comment type="caution">
    <text evidence="2">The sequence shown here is derived from an EMBL/GenBank/DDBJ whole genome shotgun (WGS) entry which is preliminary data.</text>
</comment>
<reference evidence="2" key="1">
    <citation type="journal article" date="2014" name="Int. J. Syst. Evol. Microbiol.">
        <title>Complete genome sequence of Corynebacterium casei LMG S-19264T (=DSM 44701T), isolated from a smear-ripened cheese.</title>
        <authorList>
            <consortium name="US DOE Joint Genome Institute (JGI-PGF)"/>
            <person name="Walter F."/>
            <person name="Albersmeier A."/>
            <person name="Kalinowski J."/>
            <person name="Ruckert C."/>
        </authorList>
    </citation>
    <scope>NUCLEOTIDE SEQUENCE</scope>
    <source>
        <strain evidence="2">CGMCC 4.7138</strain>
    </source>
</reference>
<feature type="compositionally biased region" description="Low complexity" evidence="1">
    <location>
        <begin position="15"/>
        <end position="30"/>
    </location>
</feature>
<evidence type="ECO:0000313" key="2">
    <source>
        <dbReference type="EMBL" id="GGO10799.1"/>
    </source>
</evidence>
<feature type="compositionally biased region" description="Basic and acidic residues" evidence="1">
    <location>
        <begin position="57"/>
        <end position="72"/>
    </location>
</feature>
<dbReference type="EMBL" id="BMMN01000004">
    <property type="protein sequence ID" value="GGO10799.1"/>
    <property type="molecule type" value="Genomic_DNA"/>
</dbReference>
<accession>A0A8H9LA38</accession>
<gene>
    <name evidence="2" type="ORF">GCM10011574_27710</name>
</gene>
<protein>
    <submittedName>
        <fullName evidence="2">Uncharacterized protein</fullName>
    </submittedName>
</protein>
<proteinExistence type="predicted"/>
<name>A0A8H9LA38_9ACTN</name>
<evidence type="ECO:0000313" key="3">
    <source>
        <dbReference type="Proteomes" id="UP000653480"/>
    </source>
</evidence>
<keyword evidence="3" id="KW-1185">Reference proteome</keyword>
<feature type="region of interest" description="Disordered" evidence="1">
    <location>
        <begin position="1"/>
        <end position="97"/>
    </location>
</feature>
<dbReference type="Proteomes" id="UP000653480">
    <property type="component" value="Unassembled WGS sequence"/>
</dbReference>
<sequence>MGRTGGLSTGLRPDGGATRFAAGFGRPARAVTSLRPGAPENLTRSPDLPNAGPGPSAEERSRAARNAWERPPADGPDSPEHTPNAGAAGDDVLRSGRIGRSACPLLTGRRRDIVIPDFVTAPSSPAHGPGRDRDLHYGGFLGLPRDQLWTIT</sequence>